<comment type="caution">
    <text evidence="2">The sequence shown here is derived from an EMBL/GenBank/DDBJ whole genome shotgun (WGS) entry which is preliminary data.</text>
</comment>
<protein>
    <recommendedName>
        <fullName evidence="1">S-adenosyl-l-methionine hydroxide adenosyltransferase C-terminal domain-containing protein</fullName>
    </recommendedName>
</protein>
<dbReference type="AlphaFoldDB" id="A0A1J5IK97"/>
<reference evidence="2 3" key="1">
    <citation type="journal article" date="2016" name="Environ. Microbiol.">
        <title>Genomic resolution of a cold subsurface aquifer community provides metabolic insights for novel microbes adapted to high CO concentrations.</title>
        <authorList>
            <person name="Probst A.J."/>
            <person name="Castelle C.J."/>
            <person name="Singh A."/>
            <person name="Brown C.T."/>
            <person name="Anantharaman K."/>
            <person name="Sharon I."/>
            <person name="Hug L.A."/>
            <person name="Burstein D."/>
            <person name="Emerson J.B."/>
            <person name="Thomas B.C."/>
            <person name="Banfield J.F."/>
        </authorList>
    </citation>
    <scope>NUCLEOTIDE SEQUENCE [LARGE SCALE GENOMIC DNA]</scope>
    <source>
        <strain evidence="2">CG2_30_54_11</strain>
    </source>
</reference>
<proteinExistence type="predicted"/>
<evidence type="ECO:0000313" key="2">
    <source>
        <dbReference type="EMBL" id="OIP97549.1"/>
    </source>
</evidence>
<name>A0A1J5IK97_9BACT</name>
<dbReference type="Proteomes" id="UP000183245">
    <property type="component" value="Unassembled WGS sequence"/>
</dbReference>
<accession>A0A1J5IK97</accession>
<gene>
    <name evidence="2" type="ORF">AUK40_02835</name>
</gene>
<dbReference type="STRING" id="1817892.AUK40_02835"/>
<dbReference type="InterPro" id="IPR023227">
    <property type="entry name" value="SAM_OH_AdoTrfase_C_sf"/>
</dbReference>
<sequence>MFLHLVADYGKNDLAFNEVITHLKLSHPHVDVFPISVPPFSTIATGFVIGQLSLQAAEGMGIYANTAPRKDERQARLRNAGESFVYARLKNGVPIMAVNSGYSLSFVKKEIAALHRVKISNEGSQFRSRDNFPEPVISIMRGEVNHIGAAVNPDTIPDPPEKCVVWIDGYGNIKTSIRLSSIKYKPGDAVKITLNTTTHQATFAPGTFEVHEGELAFAPGSSGGDDRFMELFLRGGNAYKAFNKARVGQEIAHEKYINGKNE</sequence>
<dbReference type="EMBL" id="MNZT01000052">
    <property type="protein sequence ID" value="OIP97549.1"/>
    <property type="molecule type" value="Genomic_DNA"/>
</dbReference>
<dbReference type="InterPro" id="IPR046470">
    <property type="entry name" value="SAM_HAT_C"/>
</dbReference>
<dbReference type="Gene3D" id="2.40.30.90">
    <property type="entry name" value="Bacterial fluorinating enzyme like"/>
    <property type="match status" value="1"/>
</dbReference>
<evidence type="ECO:0000259" key="1">
    <source>
        <dbReference type="Pfam" id="PF20257"/>
    </source>
</evidence>
<dbReference type="SUPFAM" id="SSF101852">
    <property type="entry name" value="Bacterial fluorinating enzyme, C-terminal domain"/>
    <property type="match status" value="1"/>
</dbReference>
<dbReference type="Pfam" id="PF20257">
    <property type="entry name" value="SAM_HAT_C"/>
    <property type="match status" value="1"/>
</dbReference>
<evidence type="ECO:0000313" key="3">
    <source>
        <dbReference type="Proteomes" id="UP000183245"/>
    </source>
</evidence>
<organism evidence="2 3">
    <name type="scientific">Candidatus Wirthbacteria bacterium CG2_30_54_11</name>
    <dbReference type="NCBI Taxonomy" id="1817892"/>
    <lineage>
        <taxon>Bacteria</taxon>
        <taxon>Candidatus Wirthbacteria</taxon>
    </lineage>
</organism>
<feature type="domain" description="S-adenosyl-l-methionine hydroxide adenosyltransferase C-terminal" evidence="1">
    <location>
        <begin position="163"/>
        <end position="243"/>
    </location>
</feature>